<dbReference type="InterPro" id="IPR036259">
    <property type="entry name" value="MFS_trans_sf"/>
</dbReference>
<keyword evidence="2" id="KW-0472">Membrane</keyword>
<evidence type="ECO:0000313" key="4">
    <source>
        <dbReference type="EMBL" id="GMM55680.1"/>
    </source>
</evidence>
<feature type="transmembrane region" description="Helical" evidence="2">
    <location>
        <begin position="447"/>
        <end position="473"/>
    </location>
</feature>
<evidence type="ECO:0000313" key="5">
    <source>
        <dbReference type="Proteomes" id="UP001377567"/>
    </source>
</evidence>
<name>A0AAV5RW67_MAUHU</name>
<comment type="caution">
    <text evidence="4">The sequence shown here is derived from an EMBL/GenBank/DDBJ whole genome shotgun (WGS) entry which is preliminary data.</text>
</comment>
<feature type="domain" description="Major facilitator superfamily (MFS) profile" evidence="3">
    <location>
        <begin position="1"/>
        <end position="207"/>
    </location>
</feature>
<dbReference type="Gene3D" id="1.20.1250.20">
    <property type="entry name" value="MFS general substrate transporter like domains"/>
    <property type="match status" value="2"/>
</dbReference>
<organism evidence="4 5">
    <name type="scientific">Maudiozyma humilis</name>
    <name type="common">Sour dough yeast</name>
    <name type="synonym">Kazachstania humilis</name>
    <dbReference type="NCBI Taxonomy" id="51915"/>
    <lineage>
        <taxon>Eukaryota</taxon>
        <taxon>Fungi</taxon>
        <taxon>Dikarya</taxon>
        <taxon>Ascomycota</taxon>
        <taxon>Saccharomycotina</taxon>
        <taxon>Saccharomycetes</taxon>
        <taxon>Saccharomycetales</taxon>
        <taxon>Saccharomycetaceae</taxon>
        <taxon>Maudiozyma</taxon>
    </lineage>
</organism>
<dbReference type="SUPFAM" id="SSF103473">
    <property type="entry name" value="MFS general substrate transporter"/>
    <property type="match status" value="1"/>
</dbReference>
<feature type="transmembrane region" description="Helical" evidence="2">
    <location>
        <begin position="48"/>
        <end position="67"/>
    </location>
</feature>
<feature type="transmembrane region" description="Helical" evidence="2">
    <location>
        <begin position="143"/>
        <end position="165"/>
    </location>
</feature>
<dbReference type="InterPro" id="IPR020846">
    <property type="entry name" value="MFS_dom"/>
</dbReference>
<dbReference type="InterPro" id="IPR011701">
    <property type="entry name" value="MFS"/>
</dbReference>
<feature type="transmembrane region" description="Helical" evidence="2">
    <location>
        <begin position="185"/>
        <end position="202"/>
    </location>
</feature>
<proteinExistence type="predicted"/>
<evidence type="ECO:0000259" key="3">
    <source>
        <dbReference type="PROSITE" id="PS50850"/>
    </source>
</evidence>
<feature type="transmembrane region" description="Helical" evidence="2">
    <location>
        <begin position="102"/>
        <end position="122"/>
    </location>
</feature>
<dbReference type="GO" id="GO:0000329">
    <property type="term" value="C:fungal-type vacuole membrane"/>
    <property type="evidence" value="ECO:0007669"/>
    <property type="project" value="TreeGrafter"/>
</dbReference>
<dbReference type="Proteomes" id="UP001377567">
    <property type="component" value="Unassembled WGS sequence"/>
</dbReference>
<accession>A0AAV5RW67</accession>
<protein>
    <recommendedName>
        <fullName evidence="3">Major facilitator superfamily (MFS) profile domain-containing protein</fullName>
    </recommendedName>
</protein>
<evidence type="ECO:0000256" key="1">
    <source>
        <dbReference type="ARBA" id="ARBA00004141"/>
    </source>
</evidence>
<reference evidence="4 5" key="1">
    <citation type="journal article" date="2023" name="Elife">
        <title>Identification of key yeast species and microbe-microbe interactions impacting larval growth of Drosophila in the wild.</title>
        <authorList>
            <person name="Mure A."/>
            <person name="Sugiura Y."/>
            <person name="Maeda R."/>
            <person name="Honda K."/>
            <person name="Sakurai N."/>
            <person name="Takahashi Y."/>
            <person name="Watada M."/>
            <person name="Katoh T."/>
            <person name="Gotoh A."/>
            <person name="Gotoh Y."/>
            <person name="Taniguchi I."/>
            <person name="Nakamura K."/>
            <person name="Hayashi T."/>
            <person name="Katayama T."/>
            <person name="Uemura T."/>
            <person name="Hattori Y."/>
        </authorList>
    </citation>
    <scope>NUCLEOTIDE SEQUENCE [LARGE SCALE GENOMIC DNA]</scope>
    <source>
        <strain evidence="4 5">KH-74</strain>
    </source>
</reference>
<evidence type="ECO:0000256" key="2">
    <source>
        <dbReference type="SAM" id="Phobius"/>
    </source>
</evidence>
<dbReference type="AlphaFoldDB" id="A0AAV5RW67"/>
<keyword evidence="2" id="KW-1133">Transmembrane helix</keyword>
<feature type="transmembrane region" description="Helical" evidence="2">
    <location>
        <begin position="21"/>
        <end position="42"/>
    </location>
</feature>
<dbReference type="PANTHER" id="PTHR23520">
    <property type="entry name" value="TRANSPORTER, PUTATIVE (AFU_ORTHOLOGUE AFUA_3G04000)-RELATED"/>
    <property type="match status" value="1"/>
</dbReference>
<dbReference type="Pfam" id="PF07690">
    <property type="entry name" value="MFS_1"/>
    <property type="match status" value="1"/>
</dbReference>
<feature type="transmembrane region" description="Helical" evidence="2">
    <location>
        <begin position="297"/>
        <end position="320"/>
    </location>
</feature>
<feature type="domain" description="Major facilitator superfamily (MFS) profile" evidence="3">
    <location>
        <begin position="293"/>
        <end position="487"/>
    </location>
</feature>
<sequence length="487" mass="53427">MNILKEAREAPRDIKLLWTSVFLRLFAYGLTNQVLTLFLHGIRMKEDRIGLFMSLTLIGDVLCSYVLTWYADAWGRRKVLIYGAIMMTMSGVVFAFNENFHILLFFAIFGVISPSSDEVGPFKSIEESMIAHLSPNHKRPEVYAMHALVGTMGSALGAITSGGFIDLLQYFGIAETNLQCYKYVFLLYAAFALVKVFIMIALSEKTELDGHFPEHLDEDTLGPAVANDELAPLMEEAHLHHPTPATAAGAEAANNATHGATDVADVTSEDSGLSVDPSTTSKRSALSPETIAILMKLLVIFMIDSFGAGFMTSGWVVFYYKKFFKISSFALGALFFTCQLVMASSTVVSSALARMFGPVRTTLLVQIPSGIFEILIPFCQHSLPLSIIMLNLHSSTTAMDVPPRQILLTNLITPKDLTRVMGIVNIGKTFARCVGPYFTGVLAKDGYLWFCFIISGSLVIVADLVLACSFLHVDAPILKQINSRAHT</sequence>
<comment type="subcellular location">
    <subcellularLocation>
        <location evidence="1">Membrane</location>
        <topology evidence="1">Multi-pass membrane protein</topology>
    </subcellularLocation>
</comment>
<dbReference type="GO" id="GO:0022857">
    <property type="term" value="F:transmembrane transporter activity"/>
    <property type="evidence" value="ECO:0007669"/>
    <property type="project" value="InterPro"/>
</dbReference>
<dbReference type="PANTHER" id="PTHR23520:SF2">
    <property type="entry name" value="ABR173CP"/>
    <property type="match status" value="1"/>
</dbReference>
<keyword evidence="2" id="KW-0812">Transmembrane</keyword>
<keyword evidence="5" id="KW-1185">Reference proteome</keyword>
<gene>
    <name evidence="4" type="ORF">DAKH74_022960</name>
</gene>
<feature type="transmembrane region" description="Helical" evidence="2">
    <location>
        <begin position="326"/>
        <end position="353"/>
    </location>
</feature>
<dbReference type="EMBL" id="BTGD01000005">
    <property type="protein sequence ID" value="GMM55680.1"/>
    <property type="molecule type" value="Genomic_DNA"/>
</dbReference>
<dbReference type="PROSITE" id="PS50850">
    <property type="entry name" value="MFS"/>
    <property type="match status" value="2"/>
</dbReference>